<evidence type="ECO:0008006" key="4">
    <source>
        <dbReference type="Google" id="ProtNLM"/>
    </source>
</evidence>
<reference evidence="2 3" key="2">
    <citation type="journal article" date="2019" name="G3 (Bethesda)">
        <title>Hybrid Assembly of the Genome of the Entomopathogenic Nematode Steinernema carpocapsae Identifies the X-Chromosome.</title>
        <authorList>
            <person name="Serra L."/>
            <person name="Macchietto M."/>
            <person name="Macias-Munoz A."/>
            <person name="McGill C.J."/>
            <person name="Rodriguez I.M."/>
            <person name="Rodriguez B."/>
            <person name="Murad R."/>
            <person name="Mortazavi A."/>
        </authorList>
    </citation>
    <scope>NUCLEOTIDE SEQUENCE [LARGE SCALE GENOMIC DNA]</scope>
    <source>
        <strain evidence="2 3">ALL</strain>
    </source>
</reference>
<evidence type="ECO:0000313" key="2">
    <source>
        <dbReference type="EMBL" id="TKR70730.1"/>
    </source>
</evidence>
<dbReference type="EMBL" id="AZBU02000007">
    <property type="protein sequence ID" value="TKR70730.1"/>
    <property type="molecule type" value="Genomic_DNA"/>
</dbReference>
<comment type="caution">
    <text evidence="2">The sequence shown here is derived from an EMBL/GenBank/DDBJ whole genome shotgun (WGS) entry which is preliminary data.</text>
</comment>
<name>A0A4U5MMK1_STECR</name>
<feature type="chain" id="PRO_5020925320" description="C-type lectin domain-containing protein" evidence="1">
    <location>
        <begin position="17"/>
        <end position="101"/>
    </location>
</feature>
<evidence type="ECO:0000256" key="1">
    <source>
        <dbReference type="SAM" id="SignalP"/>
    </source>
</evidence>
<accession>A0A4U5MMK1</accession>
<reference evidence="2 3" key="1">
    <citation type="journal article" date="2015" name="Genome Biol.">
        <title>Comparative genomics of Steinernema reveals deeply conserved gene regulatory networks.</title>
        <authorList>
            <person name="Dillman A.R."/>
            <person name="Macchietto M."/>
            <person name="Porter C.F."/>
            <person name="Rogers A."/>
            <person name="Williams B."/>
            <person name="Antoshechkin I."/>
            <person name="Lee M.M."/>
            <person name="Goodwin Z."/>
            <person name="Lu X."/>
            <person name="Lewis E.E."/>
            <person name="Goodrich-Blair H."/>
            <person name="Stock S.P."/>
            <person name="Adams B.J."/>
            <person name="Sternberg P.W."/>
            <person name="Mortazavi A."/>
        </authorList>
    </citation>
    <scope>NUCLEOTIDE SEQUENCE [LARGE SCALE GENOMIC DNA]</scope>
    <source>
        <strain evidence="2 3">ALL</strain>
    </source>
</reference>
<protein>
    <recommendedName>
        <fullName evidence="4">C-type lectin domain-containing protein</fullName>
    </recommendedName>
</protein>
<proteinExistence type="predicted"/>
<sequence length="101" mass="11212">MLALKLPTVFLPTILAQCPAGSVFSPAKSTCMALIEVPLDYNEAETSCAAFQVRLPELTKAKIELLHEEFNGKINATSTWVSERRTSSRNCMALHSWTDLR</sequence>
<organism evidence="2 3">
    <name type="scientific">Steinernema carpocapsae</name>
    <name type="common">Entomopathogenic nematode</name>
    <dbReference type="NCBI Taxonomy" id="34508"/>
    <lineage>
        <taxon>Eukaryota</taxon>
        <taxon>Metazoa</taxon>
        <taxon>Ecdysozoa</taxon>
        <taxon>Nematoda</taxon>
        <taxon>Chromadorea</taxon>
        <taxon>Rhabditida</taxon>
        <taxon>Tylenchina</taxon>
        <taxon>Panagrolaimomorpha</taxon>
        <taxon>Strongyloidoidea</taxon>
        <taxon>Steinernematidae</taxon>
        <taxon>Steinernema</taxon>
    </lineage>
</organism>
<keyword evidence="1" id="KW-0732">Signal</keyword>
<dbReference type="AlphaFoldDB" id="A0A4U5MMK1"/>
<feature type="signal peptide" evidence="1">
    <location>
        <begin position="1"/>
        <end position="16"/>
    </location>
</feature>
<evidence type="ECO:0000313" key="3">
    <source>
        <dbReference type="Proteomes" id="UP000298663"/>
    </source>
</evidence>
<keyword evidence="3" id="KW-1185">Reference proteome</keyword>
<dbReference type="Proteomes" id="UP000298663">
    <property type="component" value="Unassembled WGS sequence"/>
</dbReference>
<gene>
    <name evidence="2" type="ORF">L596_022716</name>
</gene>